<comment type="caution">
    <text evidence="10">The sequence shown here is derived from an EMBL/GenBank/DDBJ whole genome shotgun (WGS) entry which is preliminary data.</text>
</comment>
<dbReference type="PANTHER" id="PTHR12234">
    <property type="entry name" value="FORMIMINOTRANSFERASE-CYCLODEAMINASE"/>
    <property type="match status" value="1"/>
</dbReference>
<dbReference type="RefSeq" id="WP_184312054.1">
    <property type="nucleotide sequence ID" value="NZ_JACHEN010000025.1"/>
</dbReference>
<dbReference type="GO" id="GO:0019556">
    <property type="term" value="P:L-histidine catabolic process to glutamate and formamide"/>
    <property type="evidence" value="ECO:0007669"/>
    <property type="project" value="UniProtKB-UniPathway"/>
</dbReference>
<feature type="domain" description="Formiminotransferase C-terminal subdomain" evidence="8">
    <location>
        <begin position="184"/>
        <end position="298"/>
    </location>
</feature>
<evidence type="ECO:0000256" key="7">
    <source>
        <dbReference type="ARBA" id="ARBA00022954"/>
    </source>
</evidence>
<dbReference type="Pfam" id="PF07837">
    <property type="entry name" value="FTCD_N"/>
    <property type="match status" value="1"/>
</dbReference>
<dbReference type="NCBIfam" id="TIGR02024">
    <property type="entry name" value="FtcD"/>
    <property type="match status" value="1"/>
</dbReference>
<dbReference type="UniPathway" id="UPA00379">
    <property type="reaction ID" value="UER00555"/>
</dbReference>
<dbReference type="EMBL" id="JACHEN010000025">
    <property type="protein sequence ID" value="MBB6217556.1"/>
    <property type="molecule type" value="Genomic_DNA"/>
</dbReference>
<keyword evidence="6" id="KW-0369">Histidine metabolism</keyword>
<keyword evidence="5 10" id="KW-0808">Transferase</keyword>
<protein>
    <recommendedName>
        <fullName evidence="3">glutamate formimidoyltransferase</fullName>
        <ecNumber evidence="3">2.1.2.5</ecNumber>
    </recommendedName>
</protein>
<dbReference type="InterPro" id="IPR051623">
    <property type="entry name" value="FTCD"/>
</dbReference>
<proteinExistence type="predicted"/>
<feature type="domain" description="Formiminotransferase N-terminal subdomain" evidence="9">
    <location>
        <begin position="6"/>
        <end position="183"/>
    </location>
</feature>
<dbReference type="GO" id="GO:0005737">
    <property type="term" value="C:cytoplasm"/>
    <property type="evidence" value="ECO:0007669"/>
    <property type="project" value="UniProtKB-SubCell"/>
</dbReference>
<keyword evidence="11" id="KW-1185">Reference proteome</keyword>
<dbReference type="Gene3D" id="3.30.70.670">
    <property type="entry name" value="Formiminotransferase, C-terminal subdomain"/>
    <property type="match status" value="1"/>
</dbReference>
<keyword evidence="4" id="KW-0963">Cytoplasm</keyword>
<evidence type="ECO:0000259" key="9">
    <source>
        <dbReference type="SMART" id="SM01222"/>
    </source>
</evidence>
<dbReference type="InterPro" id="IPR037070">
    <property type="entry name" value="Formiminotransferase_C_sf"/>
</dbReference>
<dbReference type="EC" id="2.1.2.5" evidence="3"/>
<dbReference type="Pfam" id="PF02971">
    <property type="entry name" value="FTCD"/>
    <property type="match status" value="1"/>
</dbReference>
<dbReference type="AlphaFoldDB" id="A0A841KV62"/>
<dbReference type="GO" id="GO:0019557">
    <property type="term" value="P:L-histidine catabolic process to glutamate and formate"/>
    <property type="evidence" value="ECO:0007669"/>
    <property type="project" value="UniProtKB-UniPathway"/>
</dbReference>
<name>A0A841KV62_9FIRM</name>
<sequence length="301" mass="33483">MSNVKKIIECVPNFSEGRDLEKIEKIVSPFRGKDGVKLLDYSRDEDHNRLVVTVVGEPEAVKNAVIEAMGVAVEVIDMTKHQGQHPRMGAVDVVPFIPVKNVSMTEAVELAKEVAKEASEKYGLPIFLYEKAATNPTRENLANIRKGEFEGMVDKIKQADWTPDYGPAEIHPTAGTTAVGARMPLVAYNVNLNTNDIEIANKIAKNVRFLNGGLRFCKAIGIELKDRGIVQISMNMTDYTKTALYRAFELIRIEARRYGVSIVGSEIIGLVPMEALIDTAVYYLGVEDFSMEQILESRMME</sequence>
<organism evidence="10 11">
    <name type="scientific">Anaerosolibacter carboniphilus</name>
    <dbReference type="NCBI Taxonomy" id="1417629"/>
    <lineage>
        <taxon>Bacteria</taxon>
        <taxon>Bacillati</taxon>
        <taxon>Bacillota</taxon>
        <taxon>Clostridia</taxon>
        <taxon>Peptostreptococcales</taxon>
        <taxon>Thermotaleaceae</taxon>
        <taxon>Anaerosolibacter</taxon>
    </lineage>
</organism>
<dbReference type="InterPro" id="IPR004227">
    <property type="entry name" value="Formiminotransferase_cat"/>
</dbReference>
<gene>
    <name evidence="10" type="ORF">HNQ80_003679</name>
</gene>
<comment type="subcellular location">
    <subcellularLocation>
        <location evidence="1">Cytoplasm</location>
    </subcellularLocation>
</comment>
<dbReference type="SMART" id="SM01222">
    <property type="entry name" value="FTCD_N"/>
    <property type="match status" value="1"/>
</dbReference>
<evidence type="ECO:0000256" key="3">
    <source>
        <dbReference type="ARBA" id="ARBA00012252"/>
    </source>
</evidence>
<keyword evidence="7" id="KW-0290">Folate-binding</keyword>
<comment type="pathway">
    <text evidence="2">Amino-acid degradation; L-histidine degradation into L-glutamate; L-glutamate from N-formimidoyl-L-glutamate (transferase route): step 1/1.</text>
</comment>
<dbReference type="PANTHER" id="PTHR12234:SF8">
    <property type="entry name" value="FORMIMINOTRANSFERASE-CYCLODEAMINASE"/>
    <property type="match status" value="1"/>
</dbReference>
<evidence type="ECO:0000259" key="8">
    <source>
        <dbReference type="SMART" id="SM01221"/>
    </source>
</evidence>
<dbReference type="SUPFAM" id="SSF55116">
    <property type="entry name" value="Formiminotransferase domain of formiminotransferase-cyclodeaminase"/>
    <property type="match status" value="2"/>
</dbReference>
<dbReference type="InterPro" id="IPR037064">
    <property type="entry name" value="Formiminotransferase_N_sf"/>
</dbReference>
<dbReference type="InterPro" id="IPR012886">
    <property type="entry name" value="Formiminotransferase_N"/>
</dbReference>
<evidence type="ECO:0000256" key="2">
    <source>
        <dbReference type="ARBA" id="ARBA00005082"/>
    </source>
</evidence>
<accession>A0A841KV62</accession>
<reference evidence="10 11" key="1">
    <citation type="submission" date="2020-08" db="EMBL/GenBank/DDBJ databases">
        <title>Genomic Encyclopedia of Type Strains, Phase IV (KMG-IV): sequencing the most valuable type-strain genomes for metagenomic binning, comparative biology and taxonomic classification.</title>
        <authorList>
            <person name="Goeker M."/>
        </authorList>
    </citation>
    <scope>NUCLEOTIDE SEQUENCE [LARGE SCALE GENOMIC DNA]</scope>
    <source>
        <strain evidence="10 11">DSM 103526</strain>
    </source>
</reference>
<dbReference type="InterPro" id="IPR022384">
    <property type="entry name" value="FormiminoTrfase_cat_dom_sf"/>
</dbReference>
<dbReference type="Proteomes" id="UP000579281">
    <property type="component" value="Unassembled WGS sequence"/>
</dbReference>
<evidence type="ECO:0000256" key="4">
    <source>
        <dbReference type="ARBA" id="ARBA00022490"/>
    </source>
</evidence>
<evidence type="ECO:0000256" key="6">
    <source>
        <dbReference type="ARBA" id="ARBA00022808"/>
    </source>
</evidence>
<dbReference type="Gene3D" id="3.30.990.10">
    <property type="entry name" value="Formiminotransferase, N-terminal subdomain"/>
    <property type="match status" value="1"/>
</dbReference>
<dbReference type="GO" id="GO:0030409">
    <property type="term" value="F:glutamate formimidoyltransferase activity"/>
    <property type="evidence" value="ECO:0007669"/>
    <property type="project" value="UniProtKB-EC"/>
</dbReference>
<dbReference type="GO" id="GO:0005542">
    <property type="term" value="F:folic acid binding"/>
    <property type="evidence" value="ECO:0007669"/>
    <property type="project" value="UniProtKB-KW"/>
</dbReference>
<dbReference type="InterPro" id="IPR013802">
    <property type="entry name" value="Formiminotransferase_C"/>
</dbReference>
<evidence type="ECO:0000256" key="5">
    <source>
        <dbReference type="ARBA" id="ARBA00022679"/>
    </source>
</evidence>
<evidence type="ECO:0000313" key="10">
    <source>
        <dbReference type="EMBL" id="MBB6217556.1"/>
    </source>
</evidence>
<evidence type="ECO:0000313" key="11">
    <source>
        <dbReference type="Proteomes" id="UP000579281"/>
    </source>
</evidence>
<evidence type="ECO:0000256" key="1">
    <source>
        <dbReference type="ARBA" id="ARBA00004496"/>
    </source>
</evidence>
<dbReference type="SMART" id="SM01221">
    <property type="entry name" value="FTCD"/>
    <property type="match status" value="1"/>
</dbReference>